<feature type="region of interest" description="Disordered" evidence="1">
    <location>
        <begin position="109"/>
        <end position="178"/>
    </location>
</feature>
<evidence type="ECO:0000313" key="2">
    <source>
        <dbReference type="EMBL" id="CAF0876298.1"/>
    </source>
</evidence>
<dbReference type="EMBL" id="CAJNOC010001585">
    <property type="protein sequence ID" value="CAF0876298.1"/>
    <property type="molecule type" value="Genomic_DNA"/>
</dbReference>
<comment type="caution">
    <text evidence="2">The sequence shown here is derived from an EMBL/GenBank/DDBJ whole genome shotgun (WGS) entry which is preliminary data.</text>
</comment>
<name>A0A813Y116_9BILA</name>
<gene>
    <name evidence="2" type="ORF">OXX778_LOCUS10187</name>
</gene>
<dbReference type="AlphaFoldDB" id="A0A813Y116"/>
<proteinExistence type="predicted"/>
<feature type="compositionally biased region" description="Polar residues" evidence="1">
    <location>
        <begin position="159"/>
        <end position="178"/>
    </location>
</feature>
<feature type="compositionally biased region" description="Polar residues" evidence="1">
    <location>
        <begin position="117"/>
        <end position="130"/>
    </location>
</feature>
<keyword evidence="3" id="KW-1185">Reference proteome</keyword>
<protein>
    <recommendedName>
        <fullName evidence="4">BEN domain-containing protein</fullName>
    </recommendedName>
</protein>
<feature type="compositionally biased region" description="Low complexity" evidence="1">
    <location>
        <begin position="131"/>
        <end position="158"/>
    </location>
</feature>
<evidence type="ECO:0000256" key="1">
    <source>
        <dbReference type="SAM" id="MobiDB-lite"/>
    </source>
</evidence>
<dbReference type="OrthoDB" id="10053686at2759"/>
<reference evidence="2" key="1">
    <citation type="submission" date="2021-02" db="EMBL/GenBank/DDBJ databases">
        <authorList>
            <person name="Nowell W R."/>
        </authorList>
    </citation>
    <scope>NUCLEOTIDE SEQUENCE</scope>
    <source>
        <strain evidence="2">Ploen Becks lab</strain>
    </source>
</reference>
<organism evidence="2 3">
    <name type="scientific">Brachionus calyciflorus</name>
    <dbReference type="NCBI Taxonomy" id="104777"/>
    <lineage>
        <taxon>Eukaryota</taxon>
        <taxon>Metazoa</taxon>
        <taxon>Spiralia</taxon>
        <taxon>Gnathifera</taxon>
        <taxon>Rotifera</taxon>
        <taxon>Eurotatoria</taxon>
        <taxon>Monogononta</taxon>
        <taxon>Pseudotrocha</taxon>
        <taxon>Ploima</taxon>
        <taxon>Brachionidae</taxon>
        <taxon>Brachionus</taxon>
    </lineage>
</organism>
<evidence type="ECO:0008006" key="4">
    <source>
        <dbReference type="Google" id="ProtNLM"/>
    </source>
</evidence>
<evidence type="ECO:0000313" key="3">
    <source>
        <dbReference type="Proteomes" id="UP000663879"/>
    </source>
</evidence>
<dbReference type="Proteomes" id="UP000663879">
    <property type="component" value="Unassembled WGS sequence"/>
</dbReference>
<sequence>MTDSKNYILVYFEMDNTFCIVEDRAKKLINQKEAMIEFPTGWFLGEIRYRGTQKKCEEKAKGIENGKIVFKQGNTLEGNLKRVNDYLISRPSQEVEEITNQLNSQNYYTLQPYPPAFNNTHQNHLPQYTMSPRHPQQPRPSQHNMSPQHPQQPRPSQHNMSPQHPQQPEVSQLSPNPHLCVNNSEISLELKQLSMQLRILSNDVTKMLKMCEEKFNKQKNNPLPWPDTIDYKGTNLLGIHATSWNKYITKLMDLLFTVEERKNGLLLGDKPSKSNRRPLSPDRVRLLKSCAVVKAKAQPDQIEKVWADADMNLMMNEYVLEDEFRINNYEHNRHRYFSTIDDSHTITACVKYLKNV</sequence>
<accession>A0A813Y116</accession>